<dbReference type="InterPro" id="IPR006442">
    <property type="entry name" value="Antitoxin_Phd/YefM"/>
</dbReference>
<keyword evidence="4" id="KW-1185">Reference proteome</keyword>
<comment type="similarity">
    <text evidence="1 2">Belongs to the phD/YefM antitoxin family.</text>
</comment>
<dbReference type="STRING" id="679936.Sulac_2007"/>
<comment type="function">
    <text evidence="2">Antitoxin component of a type II toxin-antitoxin (TA) system.</text>
</comment>
<dbReference type="Pfam" id="PF02604">
    <property type="entry name" value="PhdYeFM_antitox"/>
    <property type="match status" value="1"/>
</dbReference>
<reference evidence="3 4" key="2">
    <citation type="journal article" date="2012" name="Stand. Genomic Sci.">
        <title>Complete genome sequence of the moderately thermophilic mineral-sulfide-oxidizing firmicute Sulfobacillus acidophilus type strain (NAL(T)).</title>
        <authorList>
            <person name="Anderson I."/>
            <person name="Chertkov O."/>
            <person name="Chen A."/>
            <person name="Saunders E."/>
            <person name="Lapidus A."/>
            <person name="Nolan M."/>
            <person name="Lucas S."/>
            <person name="Hammon N."/>
            <person name="Deshpande S."/>
            <person name="Cheng J.F."/>
            <person name="Han C."/>
            <person name="Tapia R."/>
            <person name="Goodwin L.A."/>
            <person name="Pitluck S."/>
            <person name="Liolios K."/>
            <person name="Pagani I."/>
            <person name="Ivanova N."/>
            <person name="Mikhailova N."/>
            <person name="Pati A."/>
            <person name="Palaniappan K."/>
            <person name="Land M."/>
            <person name="Pan C."/>
            <person name="Rohde M."/>
            <person name="Pukall R."/>
            <person name="Goker M."/>
            <person name="Detter J.C."/>
            <person name="Woyke T."/>
            <person name="Bristow J."/>
            <person name="Eisen J.A."/>
            <person name="Markowitz V."/>
            <person name="Hugenholtz P."/>
            <person name="Kyrpides N.C."/>
            <person name="Klenk H.P."/>
            <person name="Mavromatis K."/>
        </authorList>
    </citation>
    <scope>NUCLEOTIDE SEQUENCE [LARGE SCALE GENOMIC DNA]</scope>
    <source>
        <strain evidence="4">ATCC 700253 / DSM 10332 / NAL</strain>
    </source>
</reference>
<dbReference type="HOGENOM" id="CLU_163140_3_1_9"/>
<dbReference type="Gene3D" id="3.40.1620.10">
    <property type="entry name" value="YefM-like domain"/>
    <property type="match status" value="1"/>
</dbReference>
<evidence type="ECO:0000256" key="1">
    <source>
        <dbReference type="ARBA" id="ARBA00009981"/>
    </source>
</evidence>
<dbReference type="PANTHER" id="PTHR35377">
    <property type="entry name" value="ANTITOXIN VAPB49-RELATED-RELATED"/>
    <property type="match status" value="1"/>
</dbReference>
<name>G8TS85_SULAD</name>
<dbReference type="AlphaFoldDB" id="G8TS85"/>
<sequence length="71" mass="7789">MKCVNIYEAQTHLSRLLDEVSRGEEGTIAKSGKPIARLVPVTLSRPIRTPGVLRGKIQISDDFDAPLSDEV</sequence>
<dbReference type="InterPro" id="IPR036165">
    <property type="entry name" value="YefM-like_sf"/>
</dbReference>
<dbReference type="KEGG" id="sap:Sulac_2007"/>
<gene>
    <name evidence="3" type="ordered locus">Sulac_2007</name>
</gene>
<evidence type="ECO:0000313" key="3">
    <source>
        <dbReference type="EMBL" id="AEW05497.1"/>
    </source>
</evidence>
<dbReference type="NCBIfam" id="TIGR01552">
    <property type="entry name" value="phd_fam"/>
    <property type="match status" value="1"/>
</dbReference>
<proteinExistence type="inferred from homology"/>
<dbReference type="Proteomes" id="UP000005439">
    <property type="component" value="Chromosome"/>
</dbReference>
<reference evidence="4" key="1">
    <citation type="submission" date="2011-12" db="EMBL/GenBank/DDBJ databases">
        <title>The complete genome of chromosome of Sulfobacillus acidophilus DSM 10332.</title>
        <authorList>
            <person name="Lucas S."/>
            <person name="Han J."/>
            <person name="Lapidus A."/>
            <person name="Bruce D."/>
            <person name="Goodwin L."/>
            <person name="Pitluck S."/>
            <person name="Peters L."/>
            <person name="Kyrpides N."/>
            <person name="Mavromatis K."/>
            <person name="Ivanova N."/>
            <person name="Mikhailova N."/>
            <person name="Chertkov O."/>
            <person name="Saunders E."/>
            <person name="Detter J.C."/>
            <person name="Tapia R."/>
            <person name="Han C."/>
            <person name="Land M."/>
            <person name="Hauser L."/>
            <person name="Markowitz V."/>
            <person name="Cheng J.-F."/>
            <person name="Hugenholtz P."/>
            <person name="Woyke T."/>
            <person name="Wu D."/>
            <person name="Pukall R."/>
            <person name="Gehrich-Schroeter G."/>
            <person name="Schneider S."/>
            <person name="Klenk H.-P."/>
            <person name="Eisen J.A."/>
        </authorList>
    </citation>
    <scope>NUCLEOTIDE SEQUENCE [LARGE SCALE GENOMIC DNA]</scope>
    <source>
        <strain evidence="4">ATCC 700253 / DSM 10332 / NAL</strain>
    </source>
</reference>
<accession>G8TS85</accession>
<organism evidence="3 4">
    <name type="scientific">Sulfobacillus acidophilus (strain ATCC 700253 / DSM 10332 / NAL)</name>
    <dbReference type="NCBI Taxonomy" id="679936"/>
    <lineage>
        <taxon>Bacteria</taxon>
        <taxon>Bacillati</taxon>
        <taxon>Bacillota</taxon>
        <taxon>Clostridia</taxon>
        <taxon>Eubacteriales</taxon>
        <taxon>Clostridiales Family XVII. Incertae Sedis</taxon>
        <taxon>Sulfobacillus</taxon>
    </lineage>
</organism>
<dbReference type="SUPFAM" id="SSF143120">
    <property type="entry name" value="YefM-like"/>
    <property type="match status" value="1"/>
</dbReference>
<evidence type="ECO:0000256" key="2">
    <source>
        <dbReference type="RuleBase" id="RU362080"/>
    </source>
</evidence>
<dbReference type="InterPro" id="IPR051416">
    <property type="entry name" value="phD-YefM_TA_antitoxins"/>
</dbReference>
<protein>
    <recommendedName>
        <fullName evidence="2">Antitoxin</fullName>
    </recommendedName>
</protein>
<evidence type="ECO:0000313" key="4">
    <source>
        <dbReference type="Proteomes" id="UP000005439"/>
    </source>
</evidence>
<dbReference type="EMBL" id="CP003179">
    <property type="protein sequence ID" value="AEW05497.1"/>
    <property type="molecule type" value="Genomic_DNA"/>
</dbReference>